<evidence type="ECO:0000256" key="1">
    <source>
        <dbReference type="ARBA" id="ARBA00006817"/>
    </source>
</evidence>
<dbReference type="Proteomes" id="UP000002357">
    <property type="component" value="Chromosome"/>
</dbReference>
<dbReference type="InterPro" id="IPR023393">
    <property type="entry name" value="START-like_dom_sf"/>
</dbReference>
<dbReference type="CDD" id="cd08899">
    <property type="entry name" value="SRPBCC_CalC_Aha1-like_6"/>
    <property type="match status" value="1"/>
</dbReference>
<evidence type="ECO:0000313" key="5">
    <source>
        <dbReference type="Proteomes" id="UP000002357"/>
    </source>
</evidence>
<dbReference type="EMBL" id="CM000913">
    <property type="protein sequence ID" value="EFG09483.1"/>
    <property type="molecule type" value="Genomic_DNA"/>
</dbReference>
<evidence type="ECO:0000259" key="3">
    <source>
        <dbReference type="Pfam" id="PF08327"/>
    </source>
</evidence>
<feature type="domain" description="Activator of Hsp90 ATPase homologue 1/2-like C-terminal" evidence="3">
    <location>
        <begin position="27"/>
        <end position="151"/>
    </location>
</feature>
<dbReference type="Pfam" id="PF08327">
    <property type="entry name" value="AHSA1"/>
    <property type="match status" value="1"/>
</dbReference>
<comment type="similarity">
    <text evidence="1">Belongs to the AHA1 family.</text>
</comment>
<dbReference type="eggNOG" id="COG3832">
    <property type="taxonomic scope" value="Bacteria"/>
</dbReference>
<feature type="region of interest" description="Disordered" evidence="2">
    <location>
        <begin position="67"/>
        <end position="89"/>
    </location>
</feature>
<sequence length="302" mass="32457">MDAHPDAIAPAGAGRTALRLERRVDEPPARVWAALTEPELLARWFPARVALEPRAGGTIGFLVSGASGGSAGESADGPRGEEEPTSTGTVTAWDEPRLFAFTWGEDELRWETAPDGDGTLLTLTHTFGDPWGAASFASGWHLCLTALSQLLAGQEITAGRDSAGTLHEEYVHRLGLDRGTVEPTGDGGRRIRYERQLVRPATTVWDELTGPTTPLLSGPVPPGFTVPGARPGRITELRPPRLLAYEPPSGGEVRWRLQEGTGHGARLILTATVPGEAEDTAEATLESWRTRIERLAAELTRR</sequence>
<keyword evidence="5" id="KW-1185">Reference proteome</keyword>
<accession>B5GVG8</accession>
<dbReference type="STRING" id="1901.BB341_06830"/>
<dbReference type="AlphaFoldDB" id="B5GVG8"/>
<dbReference type="OrthoDB" id="9803476at2"/>
<dbReference type="KEGG" id="sclf:BB341_06830"/>
<evidence type="ECO:0000313" key="4">
    <source>
        <dbReference type="EMBL" id="EFG09483.1"/>
    </source>
</evidence>
<dbReference type="InterPro" id="IPR013538">
    <property type="entry name" value="ASHA1/2-like_C"/>
</dbReference>
<evidence type="ECO:0000256" key="2">
    <source>
        <dbReference type="SAM" id="MobiDB-lite"/>
    </source>
</evidence>
<dbReference type="SUPFAM" id="SSF55961">
    <property type="entry name" value="Bet v1-like"/>
    <property type="match status" value="2"/>
</dbReference>
<dbReference type="GeneID" id="93729131"/>
<organism evidence="4 5">
    <name type="scientific">Streptomyces clavuligerus</name>
    <dbReference type="NCBI Taxonomy" id="1901"/>
    <lineage>
        <taxon>Bacteria</taxon>
        <taxon>Bacillati</taxon>
        <taxon>Actinomycetota</taxon>
        <taxon>Actinomycetes</taxon>
        <taxon>Kitasatosporales</taxon>
        <taxon>Streptomycetaceae</taxon>
        <taxon>Streptomyces</taxon>
    </lineage>
</organism>
<proteinExistence type="inferred from homology"/>
<reference evidence="4 5" key="1">
    <citation type="journal article" date="2010" name="Genome Biol. Evol.">
        <title>The sequence of a 1.8-mb bacterial linear plasmid reveals a rich evolutionary reservoir of secondary metabolic pathways.</title>
        <authorList>
            <person name="Medema M.H."/>
            <person name="Trefzer A."/>
            <person name="Kovalchuk A."/>
            <person name="van den Berg M."/>
            <person name="Mueller U."/>
            <person name="Heijne W."/>
            <person name="Wu L."/>
            <person name="Alam M.T."/>
            <person name="Ronning C.M."/>
            <person name="Nierman W.C."/>
            <person name="Bovenberg R.A.L."/>
            <person name="Breitling R."/>
            <person name="Takano E."/>
        </authorList>
    </citation>
    <scope>NUCLEOTIDE SEQUENCE [LARGE SCALE GENOMIC DNA]</scope>
    <source>
        <strain evidence="5">ATCC 27064 / DSM 738 / JCM 4710 / NBRC 13307 / NCIMB 12785 / NRRL 3585 / VKM Ac-602</strain>
    </source>
</reference>
<dbReference type="Gene3D" id="3.30.530.20">
    <property type="match status" value="2"/>
</dbReference>
<gene>
    <name evidence="4" type="ORF">SCLAV_4412</name>
</gene>
<dbReference type="RefSeq" id="WP_003955843.1">
    <property type="nucleotide sequence ID" value="NZ_CM000913.1"/>
</dbReference>
<protein>
    <submittedName>
        <fullName evidence="4">Activator of HSP90 ATPase 1 family protein</fullName>
    </submittedName>
</protein>
<name>B5GVG8_STRCL</name>